<accession>A0A160PNL0</accession>
<dbReference type="Gene3D" id="3.10.20.30">
    <property type="match status" value="1"/>
</dbReference>
<evidence type="ECO:0000313" key="8">
    <source>
        <dbReference type="EMBL" id="BAU94423.1"/>
    </source>
</evidence>
<sequence>MPNITFVFDDTEKVVEAKDGQSLMRAAVEHDIPGIIAECGGEMSCATCHVWLQGDVAQEVPQATFDEEDMLEIVDNLCDKSRLSCQVVLTPELAGLRAFVPGE</sequence>
<dbReference type="PROSITE" id="PS51085">
    <property type="entry name" value="2FE2S_FER_2"/>
    <property type="match status" value="1"/>
</dbReference>
<comment type="cofactor">
    <cofactor evidence="6">
        <name>[2Fe-2S] cluster</name>
        <dbReference type="ChEBI" id="CHEBI:190135"/>
    </cofactor>
</comment>
<dbReference type="PANTHER" id="PTHR23426:SF65">
    <property type="entry name" value="FERREDOXIN-2, MITOCHONDRIAL"/>
    <property type="match status" value="1"/>
</dbReference>
<dbReference type="Pfam" id="PF00111">
    <property type="entry name" value="Fer2"/>
    <property type="match status" value="1"/>
</dbReference>
<evidence type="ECO:0000259" key="7">
    <source>
        <dbReference type="PROSITE" id="PS51085"/>
    </source>
</evidence>
<proteinExistence type="inferred from homology"/>
<reference evidence="8 9" key="1">
    <citation type="submission" date="2016-02" db="EMBL/GenBank/DDBJ databases">
        <title>Corynebacterium glutamicum N24 whole genome sequencing project.</title>
        <authorList>
            <person name="Matsutani M."/>
            <person name="Nangtapong N."/>
            <person name="Yakushi T."/>
            <person name="Matsushita K."/>
        </authorList>
    </citation>
    <scope>NUCLEOTIDE SEQUENCE [LARGE SCALE GENOMIC DNA]</scope>
    <source>
        <strain evidence="8 9">N24</strain>
    </source>
</reference>
<dbReference type="InterPro" id="IPR012675">
    <property type="entry name" value="Beta-grasp_dom_sf"/>
</dbReference>
<keyword evidence="9" id="KW-1185">Reference proteome</keyword>
<keyword evidence="2" id="KW-0001">2Fe-2S</keyword>
<keyword evidence="5" id="KW-0411">Iron-sulfur</keyword>
<evidence type="ECO:0000256" key="4">
    <source>
        <dbReference type="ARBA" id="ARBA00023004"/>
    </source>
</evidence>
<dbReference type="GO" id="GO:0046872">
    <property type="term" value="F:metal ion binding"/>
    <property type="evidence" value="ECO:0007669"/>
    <property type="project" value="UniProtKB-KW"/>
</dbReference>
<comment type="similarity">
    <text evidence="1">Belongs to the adrenodoxin/putidaredoxin family.</text>
</comment>
<feature type="domain" description="2Fe-2S ferredoxin-type" evidence="7">
    <location>
        <begin position="2"/>
        <end position="103"/>
    </location>
</feature>
<evidence type="ECO:0000313" key="9">
    <source>
        <dbReference type="Proteomes" id="UP000218244"/>
    </source>
</evidence>
<evidence type="ECO:0000256" key="2">
    <source>
        <dbReference type="ARBA" id="ARBA00022714"/>
    </source>
</evidence>
<keyword evidence="3" id="KW-0479">Metal-binding</keyword>
<dbReference type="KEGG" id="csur:N24_0161"/>
<protein>
    <submittedName>
        <fullName evidence="8">Ferredoxin</fullName>
    </submittedName>
</protein>
<evidence type="ECO:0000256" key="1">
    <source>
        <dbReference type="ARBA" id="ARBA00010914"/>
    </source>
</evidence>
<gene>
    <name evidence="8" type="ORF">N24_0161</name>
</gene>
<dbReference type="InterPro" id="IPR036010">
    <property type="entry name" value="2Fe-2S_ferredoxin-like_sf"/>
</dbReference>
<keyword evidence="4" id="KW-0408">Iron</keyword>
<organism evidence="8 9">
    <name type="scientific">Corynebacterium suranareeae</name>
    <dbReference type="NCBI Taxonomy" id="2506452"/>
    <lineage>
        <taxon>Bacteria</taxon>
        <taxon>Bacillati</taxon>
        <taxon>Actinomycetota</taxon>
        <taxon>Actinomycetes</taxon>
        <taxon>Mycobacteriales</taxon>
        <taxon>Corynebacteriaceae</taxon>
        <taxon>Corynebacterium</taxon>
    </lineage>
</organism>
<evidence type="ECO:0000256" key="3">
    <source>
        <dbReference type="ARBA" id="ARBA00022723"/>
    </source>
</evidence>
<dbReference type="Proteomes" id="UP000218244">
    <property type="component" value="Chromosome"/>
</dbReference>
<evidence type="ECO:0000256" key="5">
    <source>
        <dbReference type="ARBA" id="ARBA00023014"/>
    </source>
</evidence>
<dbReference type="AlphaFoldDB" id="A0A160PNL0"/>
<dbReference type="GO" id="GO:0009055">
    <property type="term" value="F:electron transfer activity"/>
    <property type="evidence" value="ECO:0007669"/>
    <property type="project" value="TreeGrafter"/>
</dbReference>
<name>A0A160PNL0_9CORY</name>
<dbReference type="SUPFAM" id="SSF54292">
    <property type="entry name" value="2Fe-2S ferredoxin-like"/>
    <property type="match status" value="1"/>
</dbReference>
<dbReference type="RefSeq" id="WP_096453492.1">
    <property type="nucleotide sequence ID" value="NZ_AP017369.1"/>
</dbReference>
<dbReference type="GO" id="GO:0140647">
    <property type="term" value="P:P450-containing electron transport chain"/>
    <property type="evidence" value="ECO:0007669"/>
    <property type="project" value="InterPro"/>
</dbReference>
<dbReference type="GO" id="GO:0051537">
    <property type="term" value="F:2 iron, 2 sulfur cluster binding"/>
    <property type="evidence" value="ECO:0007669"/>
    <property type="project" value="UniProtKB-KW"/>
</dbReference>
<evidence type="ECO:0000256" key="6">
    <source>
        <dbReference type="ARBA" id="ARBA00034078"/>
    </source>
</evidence>
<dbReference type="EMBL" id="AP017369">
    <property type="protein sequence ID" value="BAU94423.1"/>
    <property type="molecule type" value="Genomic_DNA"/>
</dbReference>
<dbReference type="InterPro" id="IPR001041">
    <property type="entry name" value="2Fe-2S_ferredoxin-type"/>
</dbReference>
<dbReference type="PRINTS" id="PR00355">
    <property type="entry name" value="ADRENODOXIN"/>
</dbReference>
<dbReference type="InterPro" id="IPR001055">
    <property type="entry name" value="Adrenodoxin-like"/>
</dbReference>
<dbReference type="PANTHER" id="PTHR23426">
    <property type="entry name" value="FERREDOXIN/ADRENODOXIN"/>
    <property type="match status" value="1"/>
</dbReference>